<dbReference type="PANTHER" id="PTHR12461:SF105">
    <property type="entry name" value="HYPOXIA-INDUCIBLE FACTOR 1-ALPHA INHIBITOR"/>
    <property type="match status" value="1"/>
</dbReference>
<feature type="compositionally biased region" description="Low complexity" evidence="9">
    <location>
        <begin position="115"/>
        <end position="128"/>
    </location>
</feature>
<dbReference type="InterPro" id="IPR041667">
    <property type="entry name" value="Cupin_8"/>
</dbReference>
<feature type="compositionally biased region" description="Basic and acidic residues" evidence="9">
    <location>
        <begin position="239"/>
        <end position="255"/>
    </location>
</feature>
<dbReference type="Proteomes" id="UP000747110">
    <property type="component" value="Unassembled WGS sequence"/>
</dbReference>
<keyword evidence="5" id="KW-0223">Dioxygenase</keyword>
<dbReference type="Pfam" id="PF13621">
    <property type="entry name" value="Cupin_8"/>
    <property type="match status" value="1"/>
</dbReference>
<dbReference type="InterPro" id="IPR003347">
    <property type="entry name" value="JmjC_dom"/>
</dbReference>
<dbReference type="OrthoDB" id="47172at2759"/>
<comment type="cofactor">
    <cofactor evidence="1">
        <name>Fe(2+)</name>
        <dbReference type="ChEBI" id="CHEBI:29033"/>
    </cofactor>
</comment>
<dbReference type="EMBL" id="BNCP01000006">
    <property type="protein sequence ID" value="GIL74428.1"/>
    <property type="molecule type" value="Genomic_DNA"/>
</dbReference>
<evidence type="ECO:0000256" key="8">
    <source>
        <dbReference type="ARBA" id="ARBA00023242"/>
    </source>
</evidence>
<dbReference type="InterPro" id="IPR056520">
    <property type="entry name" value="ARM_KDM8_N"/>
</dbReference>
<dbReference type="PROSITE" id="PS51184">
    <property type="entry name" value="JMJC"/>
    <property type="match status" value="1"/>
</dbReference>
<evidence type="ECO:0000256" key="5">
    <source>
        <dbReference type="ARBA" id="ARBA00022964"/>
    </source>
</evidence>
<keyword evidence="8" id="KW-0539">Nucleus</keyword>
<sequence length="773" mass="83213">MAGHDLESIPVHSIQHFTVPTCGGDIKLNLSPLLGWRQDEDVIEFIKDLSTEASGAAAVDDFRLLLADTEVRLRSLVNEPDRDFVEAPDAVARVGVPPATTAAAAGDLAAAATTGAEAAGPGQEASAPYNGPVHGGQEGDMDMNPCTIAFEGEGEIDVDGERGGSVDDDGNGCDTCPLTRSLGSSSSSSSSAVLLELCWEKLHLGYWKDVSLAWRNGYSLCCLVDAILRLLLGMKRGHQQDDLDSRSARDSEQRGEVITTTSTVPPMEATKRLRGQRPQWRPRPGPRPRANQLPLALLQQCLRQLDLGLMMGGPLWRQQIHQLVEGLHAAAVEAAARRAMQEQVASAVAIKADKRDKHYINPATGDGTDGGGGAGGPGSGDGDGDDCSDGGDRPTKRLCGAFGLVSVPSGWEVARGDADTDVRDAVAEVLEGSRVEQFAPQAEHGGGSFDTTTTTTTTSNNNGNNNNKPSDVACDVQLPRGSLYGPLCSRVPTVERPGMEDFLMMYMVPEQPVVVTGAMEHWPAMKRWGNLSYLEHAAGCRTIPVEVGEHYLADGWGQQLMTLRDFLHRYLLPGVQNPTQPQRAQQQAQPRGYLAQHPLFEQIPALRRDIVQPDYCCLGQEGEVQAVNAWLGPAGTTTPLHTDPHHNLLAQVVGRKYVRLYAPSLTNRLYPFPAGTVNSNSSQVDLDLDLEADLGPDSDFDFKASLADHDSGSGADAAGSCSCRRSSGRFPGVAKLPYLDVVLEPGQMLYIPPGWWHFVRAMSTSFSVSFWWR</sequence>
<dbReference type="Pfam" id="PF24472">
    <property type="entry name" value="ARM_KDM8_N"/>
    <property type="match status" value="1"/>
</dbReference>
<dbReference type="SUPFAM" id="SSF51197">
    <property type="entry name" value="Clavaminate synthase-like"/>
    <property type="match status" value="1"/>
</dbReference>
<feature type="region of interest" description="Disordered" evidence="9">
    <location>
        <begin position="239"/>
        <end position="292"/>
    </location>
</feature>
<feature type="compositionally biased region" description="Low complexity" evidence="9">
    <location>
        <begin position="451"/>
        <end position="467"/>
    </location>
</feature>
<evidence type="ECO:0000256" key="3">
    <source>
        <dbReference type="ARBA" id="ARBA00006801"/>
    </source>
</evidence>
<proteinExistence type="inferred from homology"/>
<dbReference type="Gene3D" id="2.60.120.650">
    <property type="entry name" value="Cupin"/>
    <property type="match status" value="1"/>
</dbReference>
<keyword evidence="4" id="KW-0479">Metal-binding</keyword>
<feature type="compositionally biased region" description="Gly residues" evidence="9">
    <location>
        <begin position="367"/>
        <end position="381"/>
    </location>
</feature>
<dbReference type="AlphaFoldDB" id="A0A8J4D5V9"/>
<evidence type="ECO:0000256" key="6">
    <source>
        <dbReference type="ARBA" id="ARBA00023002"/>
    </source>
</evidence>
<dbReference type="PANTHER" id="PTHR12461">
    <property type="entry name" value="HYPOXIA-INDUCIBLE FACTOR 1 ALPHA INHIBITOR-RELATED"/>
    <property type="match status" value="1"/>
</dbReference>
<evidence type="ECO:0000313" key="10">
    <source>
        <dbReference type="EMBL" id="GIL74428.1"/>
    </source>
</evidence>
<dbReference type="SMART" id="SM00558">
    <property type="entry name" value="JmjC"/>
    <property type="match status" value="1"/>
</dbReference>
<evidence type="ECO:0000256" key="1">
    <source>
        <dbReference type="ARBA" id="ARBA00001954"/>
    </source>
</evidence>
<organism evidence="10 11">
    <name type="scientific">Volvox reticuliferus</name>
    <dbReference type="NCBI Taxonomy" id="1737510"/>
    <lineage>
        <taxon>Eukaryota</taxon>
        <taxon>Viridiplantae</taxon>
        <taxon>Chlorophyta</taxon>
        <taxon>core chlorophytes</taxon>
        <taxon>Chlorophyceae</taxon>
        <taxon>CS clade</taxon>
        <taxon>Chlamydomonadales</taxon>
        <taxon>Volvocaceae</taxon>
        <taxon>Volvox</taxon>
    </lineage>
</organism>
<comment type="caution">
    <text evidence="10">The sequence shown here is derived from an EMBL/GenBank/DDBJ whole genome shotgun (WGS) entry which is preliminary data.</text>
</comment>
<dbReference type="GO" id="GO:0051213">
    <property type="term" value="F:dioxygenase activity"/>
    <property type="evidence" value="ECO:0007669"/>
    <property type="project" value="UniProtKB-KW"/>
</dbReference>
<keyword evidence="7" id="KW-0408">Iron</keyword>
<reference evidence="10" key="1">
    <citation type="journal article" date="2021" name="Proc. Natl. Acad. Sci. U.S.A.">
        <title>Three genomes in the algal genus Volvox reveal the fate of a haploid sex-determining region after a transition to homothallism.</title>
        <authorList>
            <person name="Yamamoto K."/>
            <person name="Hamaji T."/>
            <person name="Kawai-Toyooka H."/>
            <person name="Matsuzaki R."/>
            <person name="Takahashi F."/>
            <person name="Nishimura Y."/>
            <person name="Kawachi M."/>
            <person name="Noguchi H."/>
            <person name="Minakuchi Y."/>
            <person name="Umen J.G."/>
            <person name="Toyoda A."/>
            <person name="Nozaki H."/>
        </authorList>
    </citation>
    <scope>NUCLEOTIDE SEQUENCE</scope>
    <source>
        <strain evidence="10">NIES-3786</strain>
    </source>
</reference>
<feature type="region of interest" description="Disordered" evidence="9">
    <location>
        <begin position="438"/>
        <end position="470"/>
    </location>
</feature>
<evidence type="ECO:0000256" key="7">
    <source>
        <dbReference type="ARBA" id="ARBA00023004"/>
    </source>
</evidence>
<feature type="region of interest" description="Disordered" evidence="9">
    <location>
        <begin position="115"/>
        <end position="140"/>
    </location>
</feature>
<comment type="similarity">
    <text evidence="3">Belongs to the JARID1 histone demethylase family.</text>
</comment>
<dbReference type="GO" id="GO:0005634">
    <property type="term" value="C:nucleus"/>
    <property type="evidence" value="ECO:0007669"/>
    <property type="project" value="UniProtKB-SubCell"/>
</dbReference>
<feature type="region of interest" description="Disordered" evidence="9">
    <location>
        <begin position="358"/>
        <end position="392"/>
    </location>
</feature>
<evidence type="ECO:0000313" key="11">
    <source>
        <dbReference type="Proteomes" id="UP000747110"/>
    </source>
</evidence>
<comment type="subcellular location">
    <subcellularLocation>
        <location evidence="2">Nucleus</location>
    </subcellularLocation>
</comment>
<evidence type="ECO:0000256" key="9">
    <source>
        <dbReference type="SAM" id="MobiDB-lite"/>
    </source>
</evidence>
<keyword evidence="6" id="KW-0560">Oxidoreductase</keyword>
<gene>
    <name evidence="10" type="ORF">Vretifemale_4399</name>
</gene>
<evidence type="ECO:0000256" key="4">
    <source>
        <dbReference type="ARBA" id="ARBA00022723"/>
    </source>
</evidence>
<keyword evidence="11" id="KW-1185">Reference proteome</keyword>
<protein>
    <submittedName>
        <fullName evidence="10">Uncharacterized protein</fullName>
    </submittedName>
</protein>
<accession>A0A8J4D5V9</accession>
<dbReference type="GO" id="GO:0046872">
    <property type="term" value="F:metal ion binding"/>
    <property type="evidence" value="ECO:0007669"/>
    <property type="project" value="UniProtKB-KW"/>
</dbReference>
<name>A0A8J4D5V9_9CHLO</name>
<evidence type="ECO:0000256" key="2">
    <source>
        <dbReference type="ARBA" id="ARBA00004123"/>
    </source>
</evidence>